<feature type="transmembrane region" description="Helical" evidence="2">
    <location>
        <begin position="504"/>
        <end position="525"/>
    </location>
</feature>
<dbReference type="Proteomes" id="UP000315369">
    <property type="component" value="Unassembled WGS sequence"/>
</dbReference>
<dbReference type="CDD" id="cd00077">
    <property type="entry name" value="HDc"/>
    <property type="match status" value="1"/>
</dbReference>
<feature type="transmembrane region" description="Helical" evidence="2">
    <location>
        <begin position="437"/>
        <end position="455"/>
    </location>
</feature>
<dbReference type="SMART" id="SM00471">
    <property type="entry name" value="HDc"/>
    <property type="match status" value="1"/>
</dbReference>
<dbReference type="PANTHER" id="PTHR36442">
    <property type="entry name" value="CYCLIC-DI-AMP PHOSPHODIESTERASE PGPH"/>
    <property type="match status" value="1"/>
</dbReference>
<comment type="caution">
    <text evidence="4">The sequence shown here is derived from an EMBL/GenBank/DDBJ whole genome shotgun (WGS) entry which is preliminary data.</text>
</comment>
<organism evidence="4 5">
    <name type="scientific">Myxococcus llanfairpwllgwyngyllgogerychwyrndrobwllllantysiliogogogochensis</name>
    <dbReference type="NCBI Taxonomy" id="2590453"/>
    <lineage>
        <taxon>Bacteria</taxon>
        <taxon>Pseudomonadati</taxon>
        <taxon>Myxococcota</taxon>
        <taxon>Myxococcia</taxon>
        <taxon>Myxococcales</taxon>
        <taxon>Cystobacterineae</taxon>
        <taxon>Myxococcaceae</taxon>
        <taxon>Myxococcus</taxon>
    </lineage>
</organism>
<dbReference type="InterPro" id="IPR011624">
    <property type="entry name" value="Metal-dep_PHydrolase_7TM_extra"/>
</dbReference>
<keyword evidence="2" id="KW-0812">Transmembrane</keyword>
<dbReference type="InterPro" id="IPR011621">
    <property type="entry name" value="Metal-dep_PHydrolase_7TM_intra"/>
</dbReference>
<keyword evidence="2" id="KW-1133">Transmembrane helix</keyword>
<name>A0A540WPH3_9BACT</name>
<dbReference type="OrthoDB" id="9806952at2"/>
<feature type="transmembrane region" description="Helical" evidence="2">
    <location>
        <begin position="537"/>
        <end position="561"/>
    </location>
</feature>
<evidence type="ECO:0000256" key="1">
    <source>
        <dbReference type="SAM" id="MobiDB-lite"/>
    </source>
</evidence>
<feature type="domain" description="HD/PDEase" evidence="3">
    <location>
        <begin position="590"/>
        <end position="750"/>
    </location>
</feature>
<dbReference type="InterPro" id="IPR003607">
    <property type="entry name" value="HD/PDEase_dom"/>
</dbReference>
<feature type="transmembrane region" description="Helical" evidence="2">
    <location>
        <begin position="462"/>
        <end position="484"/>
    </location>
</feature>
<evidence type="ECO:0000259" key="3">
    <source>
        <dbReference type="SMART" id="SM00471"/>
    </source>
</evidence>
<evidence type="ECO:0000256" key="2">
    <source>
        <dbReference type="SAM" id="Phobius"/>
    </source>
</evidence>
<feature type="transmembrane region" description="Helical" evidence="2">
    <location>
        <begin position="371"/>
        <end position="391"/>
    </location>
</feature>
<gene>
    <name evidence="4" type="ORF">FJV41_37110</name>
</gene>
<dbReference type="PANTHER" id="PTHR36442:SF1">
    <property type="entry name" value="CYCLIC-DI-AMP PHOSPHODIESTERASE PGPH"/>
    <property type="match status" value="1"/>
</dbReference>
<keyword evidence="5" id="KW-1185">Reference proteome</keyword>
<dbReference type="Gene3D" id="1.10.3210.10">
    <property type="entry name" value="Hypothetical protein af1432"/>
    <property type="match status" value="1"/>
</dbReference>
<dbReference type="Pfam" id="PF07697">
    <property type="entry name" value="7TMR-HDED"/>
    <property type="match status" value="1"/>
</dbReference>
<dbReference type="InterPro" id="IPR052722">
    <property type="entry name" value="PgpH_phosphodiesterase"/>
</dbReference>
<keyword evidence="2" id="KW-0472">Membrane</keyword>
<sequence>MRTSMDEPEPQSPAPSPLDALAARLGLGKGVWGRRAVQVFLLLTVSVGAGFVISPGLYSQQIPALAEENLGKPFRASSPAGFKAARDYEVVHRAMTTQRRQDARAAVKPVYDLNPAVVGHLRTVVRASFATMRERLTELTDAQPDVEPEEGKKPRRHPAPTPEQVERERRGRESMQAELQELLFGQRDAGLEAEDFQALYGKGFSEEVEAATLVLLERAYRSEQGPVHVAGSREELAREAPQGLTVRDVVNKGEDTLPNGAPQVVDIREAHQELDRFASIPGNLLPDAPGVQRRAVLRLAKRLVRPNLTINIAETDARRHQAAQAVKDAVISIKKGQRVIGDGELVNEGHLVVLRGMRAETDRLDLVQVQLGGTGLVALLVVASYFFCISAFRRFRPTRKDGLLLGILLVGTLALLQLWVSIADAIQDRYTALPIEALYYVFPVAAGAMLVRFILTQELALFFAMVFACLAGVMLGNSLAFGIYTLVGSLVAADRIVKAKDRVGIFRAGLVTGAANTVAVLFLFLVEGKGLSADTAITAVSSFIGSSLAVPVMVMALTPLIEMTFGYASDIKLLELANLNHPALKELIVQAPGTYHHSIIIGTLVENAAETISANPLLARSCAYYHDIGKGRNPLYFGENQKGENRHDALAPAMSAVIIKRHVTEGLEMARQYRLPKLVADAIPQHHGTRTVGYFYHKALKEQEGKEGAPPIDESIYRYPGPKPQFREAALVMIADAVEASTRSMTDPTSTKLHAQVQKIINLIFSEGQLDECDLTLKDLNLISQSFLHTLEGIYHTRPVYPAGAVGGGKAPPLVVAGGKAVEAKDKPRSAGAL</sequence>
<feature type="region of interest" description="Disordered" evidence="1">
    <location>
        <begin position="137"/>
        <end position="173"/>
    </location>
</feature>
<proteinExistence type="predicted"/>
<dbReference type="EMBL" id="VIFM01000222">
    <property type="protein sequence ID" value="TQF10896.1"/>
    <property type="molecule type" value="Genomic_DNA"/>
</dbReference>
<dbReference type="InterPro" id="IPR006674">
    <property type="entry name" value="HD_domain"/>
</dbReference>
<dbReference type="NCBIfam" id="TIGR00277">
    <property type="entry name" value="HDIG"/>
    <property type="match status" value="1"/>
</dbReference>
<feature type="transmembrane region" description="Helical" evidence="2">
    <location>
        <begin position="39"/>
        <end position="58"/>
    </location>
</feature>
<dbReference type="AlphaFoldDB" id="A0A540WPH3"/>
<protein>
    <submittedName>
        <fullName evidence="4">HDIG domain-containing protein</fullName>
    </submittedName>
</protein>
<dbReference type="InterPro" id="IPR006675">
    <property type="entry name" value="HDIG_dom"/>
</dbReference>
<evidence type="ECO:0000313" key="5">
    <source>
        <dbReference type="Proteomes" id="UP000315369"/>
    </source>
</evidence>
<dbReference type="Pfam" id="PF01966">
    <property type="entry name" value="HD"/>
    <property type="match status" value="1"/>
</dbReference>
<dbReference type="SUPFAM" id="SSF109604">
    <property type="entry name" value="HD-domain/PDEase-like"/>
    <property type="match status" value="1"/>
</dbReference>
<reference evidence="4 5" key="1">
    <citation type="submission" date="2019-06" db="EMBL/GenBank/DDBJ databases">
        <authorList>
            <person name="Livingstone P."/>
            <person name="Whitworth D."/>
        </authorList>
    </citation>
    <scope>NUCLEOTIDE SEQUENCE [LARGE SCALE GENOMIC DNA]</scope>
    <source>
        <strain evidence="4 5">AM401</strain>
    </source>
</reference>
<dbReference type="Pfam" id="PF07698">
    <property type="entry name" value="7TM-7TMR_HD"/>
    <property type="match status" value="1"/>
</dbReference>
<accession>A0A540WPH3</accession>
<evidence type="ECO:0000313" key="4">
    <source>
        <dbReference type="EMBL" id="TQF10896.1"/>
    </source>
</evidence>
<feature type="transmembrane region" description="Helical" evidence="2">
    <location>
        <begin position="403"/>
        <end position="422"/>
    </location>
</feature>
<feature type="compositionally biased region" description="Basic and acidic residues" evidence="1">
    <location>
        <begin position="164"/>
        <end position="173"/>
    </location>
</feature>